<dbReference type="PANTHER" id="PTHR31272:SF4">
    <property type="entry name" value="CYTOCHROME C-TYPE BIOGENESIS PROTEIN HI_1454-RELATED"/>
    <property type="match status" value="1"/>
</dbReference>
<feature type="transmembrane region" description="Helical" evidence="6">
    <location>
        <begin position="12"/>
        <end position="31"/>
    </location>
</feature>
<feature type="domain" description="Cytochrome C biogenesis protein transmembrane" evidence="7">
    <location>
        <begin position="3"/>
        <end position="206"/>
    </location>
</feature>
<feature type="transmembrane region" description="Helical" evidence="6">
    <location>
        <begin position="148"/>
        <end position="173"/>
    </location>
</feature>
<dbReference type="GO" id="GO:0016020">
    <property type="term" value="C:membrane"/>
    <property type="evidence" value="ECO:0007669"/>
    <property type="project" value="UniProtKB-SubCell"/>
</dbReference>
<feature type="transmembrane region" description="Helical" evidence="6">
    <location>
        <begin position="43"/>
        <end position="68"/>
    </location>
</feature>
<reference evidence="8" key="2">
    <citation type="journal article" date="2021" name="PeerJ">
        <title>Extensive microbial diversity within the chicken gut microbiome revealed by metagenomics and culture.</title>
        <authorList>
            <person name="Gilroy R."/>
            <person name="Ravi A."/>
            <person name="Getino M."/>
            <person name="Pursley I."/>
            <person name="Horton D.L."/>
            <person name="Alikhan N.F."/>
            <person name="Baker D."/>
            <person name="Gharbi K."/>
            <person name="Hall N."/>
            <person name="Watson M."/>
            <person name="Adriaenssens E.M."/>
            <person name="Foster-Nyarko E."/>
            <person name="Jarju S."/>
            <person name="Secka A."/>
            <person name="Antonio M."/>
            <person name="Oren A."/>
            <person name="Chaudhuri R.R."/>
            <person name="La Ragione R."/>
            <person name="Hildebrand F."/>
            <person name="Pallen M.J."/>
        </authorList>
    </citation>
    <scope>NUCLEOTIDE SEQUENCE</scope>
    <source>
        <strain evidence="8">CHK195-11698</strain>
    </source>
</reference>
<feature type="transmembrane region" description="Helical" evidence="6">
    <location>
        <begin position="113"/>
        <end position="142"/>
    </location>
</feature>
<evidence type="ECO:0000313" key="8">
    <source>
        <dbReference type="EMBL" id="HIU12983.1"/>
    </source>
</evidence>
<gene>
    <name evidence="8" type="ORF">IAD15_02820</name>
</gene>
<dbReference type="InterPro" id="IPR003834">
    <property type="entry name" value="Cyt_c_assmbl_TM_dom"/>
</dbReference>
<keyword evidence="3 6" id="KW-0812">Transmembrane</keyword>
<reference evidence="8" key="1">
    <citation type="submission" date="2020-10" db="EMBL/GenBank/DDBJ databases">
        <authorList>
            <person name="Gilroy R."/>
        </authorList>
    </citation>
    <scope>NUCLEOTIDE SEQUENCE</scope>
    <source>
        <strain evidence="8">CHK195-11698</strain>
    </source>
</reference>
<evidence type="ECO:0000256" key="1">
    <source>
        <dbReference type="ARBA" id="ARBA00004141"/>
    </source>
</evidence>
<sequence length="220" mass="24264">MIFFITFLEGIMTFLSPCLLPMIPIYLGYLAGKDQKQSIVKNALGFILGFTLMFSLLGLASGTIGAFLTRYQRYVHIICGLVMIGFGLYFLGIGRLSFFRGFHLRSTTMSQGFFSAVFFGIVFSIGWTPCVGAFLGSALMLASSTGSTWMGLGLLITYSLGLGVPFLLSAILFKELTQAFNWIKGHYHLLNKWAGALLILVGLTMISGLFNQYFQIINFS</sequence>
<keyword evidence="5 6" id="KW-0472">Membrane</keyword>
<dbReference type="InterPro" id="IPR051790">
    <property type="entry name" value="Cytochrome_c-biogenesis_DsbD"/>
</dbReference>
<name>A0A9D1HM10_9FIRM</name>
<evidence type="ECO:0000313" key="9">
    <source>
        <dbReference type="Proteomes" id="UP000824175"/>
    </source>
</evidence>
<keyword evidence="4 6" id="KW-1133">Transmembrane helix</keyword>
<evidence type="ECO:0000256" key="5">
    <source>
        <dbReference type="ARBA" id="ARBA00023136"/>
    </source>
</evidence>
<feature type="transmembrane region" description="Helical" evidence="6">
    <location>
        <begin position="193"/>
        <end position="214"/>
    </location>
</feature>
<dbReference type="Pfam" id="PF02683">
    <property type="entry name" value="DsbD_TM"/>
    <property type="match status" value="1"/>
</dbReference>
<organism evidence="8 9">
    <name type="scientific">Candidatus Fimiplasma intestinipullorum</name>
    <dbReference type="NCBI Taxonomy" id="2840825"/>
    <lineage>
        <taxon>Bacteria</taxon>
        <taxon>Bacillati</taxon>
        <taxon>Bacillota</taxon>
        <taxon>Clostridia</taxon>
        <taxon>Eubacteriales</taxon>
        <taxon>Candidatus Fimiplasma</taxon>
    </lineage>
</organism>
<evidence type="ECO:0000259" key="7">
    <source>
        <dbReference type="Pfam" id="PF02683"/>
    </source>
</evidence>
<accession>A0A9D1HM10</accession>
<evidence type="ECO:0000256" key="6">
    <source>
        <dbReference type="SAM" id="Phobius"/>
    </source>
</evidence>
<dbReference type="PANTHER" id="PTHR31272">
    <property type="entry name" value="CYTOCHROME C-TYPE BIOGENESIS PROTEIN HI_1454-RELATED"/>
    <property type="match status" value="1"/>
</dbReference>
<evidence type="ECO:0000256" key="2">
    <source>
        <dbReference type="ARBA" id="ARBA00006143"/>
    </source>
</evidence>
<dbReference type="Proteomes" id="UP000824175">
    <property type="component" value="Unassembled WGS sequence"/>
</dbReference>
<comment type="caution">
    <text evidence="8">The sequence shown here is derived from an EMBL/GenBank/DDBJ whole genome shotgun (WGS) entry which is preliminary data.</text>
</comment>
<evidence type="ECO:0000256" key="4">
    <source>
        <dbReference type="ARBA" id="ARBA00022989"/>
    </source>
</evidence>
<evidence type="ECO:0000256" key="3">
    <source>
        <dbReference type="ARBA" id="ARBA00022692"/>
    </source>
</evidence>
<feature type="transmembrane region" description="Helical" evidence="6">
    <location>
        <begin position="74"/>
        <end position="92"/>
    </location>
</feature>
<dbReference type="EMBL" id="DVMJ01000019">
    <property type="protein sequence ID" value="HIU12983.1"/>
    <property type="molecule type" value="Genomic_DNA"/>
</dbReference>
<dbReference type="GO" id="GO:0017004">
    <property type="term" value="P:cytochrome complex assembly"/>
    <property type="evidence" value="ECO:0007669"/>
    <property type="project" value="InterPro"/>
</dbReference>
<protein>
    <submittedName>
        <fullName evidence="8">Cytochrome c biogenesis protein CcdA</fullName>
    </submittedName>
</protein>
<proteinExistence type="inferred from homology"/>
<dbReference type="AlphaFoldDB" id="A0A9D1HM10"/>
<comment type="subcellular location">
    <subcellularLocation>
        <location evidence="1">Membrane</location>
        <topology evidence="1">Multi-pass membrane protein</topology>
    </subcellularLocation>
</comment>
<comment type="similarity">
    <text evidence="2">Belongs to the DsbD family.</text>
</comment>